<dbReference type="GO" id="GO:0004452">
    <property type="term" value="F:isopentenyl-diphosphate delta-isomerase activity"/>
    <property type="evidence" value="ECO:0007669"/>
    <property type="project" value="UniProtKB-UniRule"/>
</dbReference>
<evidence type="ECO:0000256" key="4">
    <source>
        <dbReference type="ARBA" id="ARBA00022643"/>
    </source>
</evidence>
<dbReference type="CDD" id="cd02811">
    <property type="entry name" value="IDI-2_FMN"/>
    <property type="match status" value="1"/>
</dbReference>
<dbReference type="Pfam" id="PF01070">
    <property type="entry name" value="FMN_dh"/>
    <property type="match status" value="1"/>
</dbReference>
<dbReference type="OrthoDB" id="9795032at2"/>
<evidence type="ECO:0000259" key="12">
    <source>
        <dbReference type="Pfam" id="PF01070"/>
    </source>
</evidence>
<evidence type="ECO:0000256" key="10">
    <source>
        <dbReference type="ARBA" id="ARBA00025810"/>
    </source>
</evidence>
<evidence type="ECO:0000256" key="1">
    <source>
        <dbReference type="ARBA" id="ARBA00001917"/>
    </source>
</evidence>
<reference evidence="13 14" key="1">
    <citation type="journal article" date="2014" name="Int. J. Syst. Evol. Microbiol.">
        <title>Listeria floridensis sp. nov., Listeria aquatica sp. nov., Listeria cornellensis sp. nov., Listeria riparia sp. nov. and Listeria grandensis sp. nov., from agricultural and natural environments.</title>
        <authorList>
            <person name="den Bakker H.C."/>
            <person name="Warchocki S."/>
            <person name="Wright E.M."/>
            <person name="Allred A.F."/>
            <person name="Ahlstrom C."/>
            <person name="Manuel C.S."/>
            <person name="Stasiewicz M.J."/>
            <person name="Burrell A."/>
            <person name="Roof S."/>
            <person name="Strawn L."/>
            <person name="Fortes E.D."/>
            <person name="Nightingale K.K."/>
            <person name="Kephart D."/>
            <person name="Wiedmann M."/>
        </authorList>
    </citation>
    <scope>NUCLEOTIDE SEQUENCE [LARGE SCALE GENOMIC DNA]</scope>
    <source>
        <strain evidence="14">FSL F6-971</strain>
    </source>
</reference>
<dbReference type="HAMAP" id="MF_00354">
    <property type="entry name" value="Idi_2"/>
    <property type="match status" value="1"/>
</dbReference>
<protein>
    <recommendedName>
        <fullName evidence="11">Isopentenyl-diphosphate delta-isomerase</fullName>
        <shortName evidence="11">IPP isomerase</shortName>
        <ecNumber evidence="11">5.3.3.2</ecNumber>
    </recommendedName>
    <alternativeName>
        <fullName evidence="11">Isopentenyl diphosphate:dimethylallyl diphosphate isomerase</fullName>
    </alternativeName>
    <alternativeName>
        <fullName evidence="11">Isopentenyl pyrophosphate isomerase</fullName>
    </alternativeName>
    <alternativeName>
        <fullName evidence="11">Type 2 isopentenyl diphosphate isomerase</fullName>
        <shortName evidence="11">IDI-2</shortName>
    </alternativeName>
</protein>
<feature type="binding site" evidence="11">
    <location>
        <position position="186"/>
    </location>
    <ligand>
        <name>FMN</name>
        <dbReference type="ChEBI" id="CHEBI:58210"/>
    </ligand>
</feature>
<keyword evidence="8 11" id="KW-0414">Isoprene biosynthesis</keyword>
<evidence type="ECO:0000256" key="11">
    <source>
        <dbReference type="HAMAP-Rule" id="MF_00354"/>
    </source>
</evidence>
<evidence type="ECO:0000256" key="5">
    <source>
        <dbReference type="ARBA" id="ARBA00022723"/>
    </source>
</evidence>
<dbReference type="GO" id="GO:0005737">
    <property type="term" value="C:cytoplasm"/>
    <property type="evidence" value="ECO:0007669"/>
    <property type="project" value="UniProtKB-SubCell"/>
</dbReference>
<dbReference type="AlphaFoldDB" id="W7BPE6"/>
<evidence type="ECO:0000256" key="2">
    <source>
        <dbReference type="ARBA" id="ARBA00022490"/>
    </source>
</evidence>
<comment type="cofactor">
    <cofactor evidence="11">
        <name>NADPH</name>
        <dbReference type="ChEBI" id="CHEBI:57783"/>
    </cofactor>
</comment>
<keyword evidence="3 11" id="KW-0285">Flavoprotein</keyword>
<feature type="binding site" evidence="11">
    <location>
        <begin position="9"/>
        <end position="10"/>
    </location>
    <ligand>
        <name>substrate</name>
    </ligand>
</feature>
<feature type="binding site" evidence="11">
    <location>
        <position position="154"/>
    </location>
    <ligand>
        <name>substrate</name>
    </ligand>
</feature>
<keyword evidence="6 11" id="KW-0460">Magnesium</keyword>
<sequence>MEDQHRSRRKDEHITLAYGQFDEGMTSFADVRFVPQPIPHFHTNSVSLQTEFANQRFELPFYINAMTGGSTRTKQVNQSLAIIARETGIAMAVGSQSAALQDPDMIDTYSIVRKENPTGKIFANLSANNSVDNARKAVEMLEANALQIHINVAQELVMKEGDRDFSNWLEAIQQIVALHEFPVIVKEVGFGMSRELMEQLQNVGVKTLDVGGKGGTNFAKIESDRRRDGAYRYLEDWGLTTAESLLDCQNSSGEILASGGIKTPLDIVKCLALGAKSVGISGVVLHQLKRTDVETTIQMLQNWQGELRSIMTLLGAKGIPELAQKAILIEGDLKHFAKLRHVPTDHLANRT</sequence>
<evidence type="ECO:0000256" key="9">
    <source>
        <dbReference type="ARBA" id="ARBA00023235"/>
    </source>
</evidence>
<feature type="domain" description="FMN-dependent dehydrogenase" evidence="12">
    <location>
        <begin position="127"/>
        <end position="327"/>
    </location>
</feature>
<feature type="binding site" evidence="11">
    <location>
        <begin position="281"/>
        <end position="282"/>
    </location>
    <ligand>
        <name>FMN</name>
        <dbReference type="ChEBI" id="CHEBI:58210"/>
    </ligand>
</feature>
<dbReference type="PANTHER" id="PTHR43665:SF1">
    <property type="entry name" value="ISOPENTENYL-DIPHOSPHATE DELTA-ISOMERASE"/>
    <property type="match status" value="1"/>
</dbReference>
<dbReference type="InterPro" id="IPR000262">
    <property type="entry name" value="FMN-dep_DH"/>
</dbReference>
<dbReference type="RefSeq" id="WP_036064988.1">
    <property type="nucleotide sequence ID" value="NZ_AODD01000002.1"/>
</dbReference>
<keyword evidence="14" id="KW-1185">Reference proteome</keyword>
<comment type="function">
    <text evidence="11">Involved in the biosynthesis of isoprenoids. Catalyzes the 1,3-allylic rearrangement of the homoallylic substrate isopentenyl (IPP) to its allylic isomer, dimethylallyl diphosphate (DMAPP).</text>
</comment>
<comment type="subunit">
    <text evidence="10 11">Homooctamer. Dimer of tetramers.</text>
</comment>
<dbReference type="Proteomes" id="UP000019253">
    <property type="component" value="Unassembled WGS sequence"/>
</dbReference>
<evidence type="ECO:0000256" key="7">
    <source>
        <dbReference type="ARBA" id="ARBA00022857"/>
    </source>
</evidence>
<dbReference type="GO" id="GO:0000287">
    <property type="term" value="F:magnesium ion binding"/>
    <property type="evidence" value="ECO:0007669"/>
    <property type="project" value="UniProtKB-UniRule"/>
</dbReference>
<comment type="caution">
    <text evidence="11">Lacks conserved residue(s) required for the propagation of feature annotation.</text>
</comment>
<gene>
    <name evidence="11" type="primary">fni</name>
    <name evidence="13" type="ORF">PGRAN_03545</name>
</gene>
<organism evidence="13 14">
    <name type="scientific">Listeria grandensis FSL F6-0971</name>
    <dbReference type="NCBI Taxonomy" id="1265819"/>
    <lineage>
        <taxon>Bacteria</taxon>
        <taxon>Bacillati</taxon>
        <taxon>Bacillota</taxon>
        <taxon>Bacilli</taxon>
        <taxon>Bacillales</taxon>
        <taxon>Listeriaceae</taxon>
        <taxon>Listeria</taxon>
    </lineage>
</organism>
<dbReference type="GO" id="GO:0008299">
    <property type="term" value="P:isoprenoid biosynthetic process"/>
    <property type="evidence" value="ECO:0007669"/>
    <property type="project" value="UniProtKB-UniRule"/>
</dbReference>
<dbReference type="GO" id="GO:0010181">
    <property type="term" value="F:FMN binding"/>
    <property type="evidence" value="ECO:0007669"/>
    <property type="project" value="UniProtKB-UniRule"/>
</dbReference>
<feature type="binding site" evidence="11">
    <location>
        <position position="124"/>
    </location>
    <ligand>
        <name>FMN</name>
        <dbReference type="ChEBI" id="CHEBI:58210"/>
    </ligand>
</feature>
<keyword evidence="9 11" id="KW-0413">Isomerase</keyword>
<evidence type="ECO:0000256" key="6">
    <source>
        <dbReference type="ARBA" id="ARBA00022842"/>
    </source>
</evidence>
<feature type="binding site" evidence="11">
    <location>
        <position position="155"/>
    </location>
    <ligand>
        <name>Mg(2+)</name>
        <dbReference type="ChEBI" id="CHEBI:18420"/>
    </ligand>
</feature>
<dbReference type="STRING" id="1265819.PGRAN_03545"/>
<comment type="caution">
    <text evidence="13">The sequence shown here is derived from an EMBL/GenBank/DDBJ whole genome shotgun (WGS) entry which is preliminary data.</text>
</comment>
<evidence type="ECO:0000313" key="13">
    <source>
        <dbReference type="EMBL" id="EUJ24926.1"/>
    </source>
</evidence>
<feature type="binding site" evidence="11">
    <location>
        <position position="216"/>
    </location>
    <ligand>
        <name>FMN</name>
        <dbReference type="ChEBI" id="CHEBI:58210"/>
    </ligand>
</feature>
<dbReference type="Gene3D" id="3.20.20.70">
    <property type="entry name" value="Aldolase class I"/>
    <property type="match status" value="1"/>
</dbReference>
<accession>W7BPE6</accession>
<dbReference type="NCBIfam" id="TIGR02151">
    <property type="entry name" value="IPP_isom_2"/>
    <property type="match status" value="1"/>
</dbReference>
<comment type="cofactor">
    <cofactor evidence="1 11">
        <name>FMN</name>
        <dbReference type="ChEBI" id="CHEBI:58210"/>
    </cofactor>
</comment>
<dbReference type="SMART" id="SM01240">
    <property type="entry name" value="IMPDH"/>
    <property type="match status" value="1"/>
</dbReference>
<evidence type="ECO:0000256" key="8">
    <source>
        <dbReference type="ARBA" id="ARBA00023229"/>
    </source>
</evidence>
<dbReference type="InterPro" id="IPR013785">
    <property type="entry name" value="Aldolase_TIM"/>
</dbReference>
<dbReference type="PATRIC" id="fig|1265819.5.peg.704"/>
<dbReference type="GO" id="GO:0070402">
    <property type="term" value="F:NADPH binding"/>
    <property type="evidence" value="ECO:0007669"/>
    <property type="project" value="UniProtKB-UniRule"/>
</dbReference>
<proteinExistence type="inferred from homology"/>
<comment type="subcellular location">
    <subcellularLocation>
        <location evidence="11">Cytoplasm</location>
    </subcellularLocation>
</comment>
<comment type="cofactor">
    <cofactor evidence="11">
        <name>Mg(2+)</name>
        <dbReference type="ChEBI" id="CHEBI:18420"/>
    </cofactor>
</comment>
<dbReference type="PANTHER" id="PTHR43665">
    <property type="entry name" value="ISOPENTENYL-DIPHOSPHATE DELTA-ISOMERASE"/>
    <property type="match status" value="1"/>
</dbReference>
<feature type="binding site" evidence="11">
    <location>
        <position position="95"/>
    </location>
    <ligand>
        <name>FMN</name>
        <dbReference type="ChEBI" id="CHEBI:58210"/>
    </ligand>
</feature>
<evidence type="ECO:0000256" key="3">
    <source>
        <dbReference type="ARBA" id="ARBA00022630"/>
    </source>
</evidence>
<name>W7BPE6_9LIST</name>
<keyword evidence="7 11" id="KW-0521">NADP</keyword>
<dbReference type="InterPro" id="IPR011179">
    <property type="entry name" value="IPdP_isomerase"/>
</dbReference>
<feature type="binding site" evidence="11">
    <location>
        <begin position="65"/>
        <end position="67"/>
    </location>
    <ligand>
        <name>FMN</name>
        <dbReference type="ChEBI" id="CHEBI:58210"/>
    </ligand>
</feature>
<comment type="similarity">
    <text evidence="11">Belongs to the IPP isomerase type 2 family.</text>
</comment>
<keyword evidence="2 11" id="KW-0963">Cytoplasm</keyword>
<dbReference type="PIRSF" id="PIRSF003314">
    <property type="entry name" value="IPP_isomerase"/>
    <property type="match status" value="1"/>
</dbReference>
<keyword evidence="4 11" id="KW-0288">FMN</keyword>
<dbReference type="EMBL" id="AODD01000002">
    <property type="protein sequence ID" value="EUJ24926.1"/>
    <property type="molecule type" value="Genomic_DNA"/>
</dbReference>
<feature type="binding site" evidence="11">
    <location>
        <begin position="260"/>
        <end position="262"/>
    </location>
    <ligand>
        <name>FMN</name>
        <dbReference type="ChEBI" id="CHEBI:58210"/>
    </ligand>
</feature>
<dbReference type="EC" id="5.3.3.2" evidence="11"/>
<keyword evidence="5 11" id="KW-0479">Metal-binding</keyword>
<evidence type="ECO:0000313" key="14">
    <source>
        <dbReference type="Proteomes" id="UP000019253"/>
    </source>
</evidence>
<comment type="catalytic activity">
    <reaction evidence="11">
        <text>isopentenyl diphosphate = dimethylallyl diphosphate</text>
        <dbReference type="Rhea" id="RHEA:23284"/>
        <dbReference type="ChEBI" id="CHEBI:57623"/>
        <dbReference type="ChEBI" id="CHEBI:128769"/>
        <dbReference type="EC" id="5.3.3.2"/>
    </reaction>
</comment>
<dbReference type="GO" id="GO:0016491">
    <property type="term" value="F:oxidoreductase activity"/>
    <property type="evidence" value="ECO:0007669"/>
    <property type="project" value="InterPro"/>
</dbReference>
<dbReference type="SUPFAM" id="SSF51395">
    <property type="entry name" value="FMN-linked oxidoreductases"/>
    <property type="match status" value="1"/>
</dbReference>